<organism evidence="3 4">
    <name type="scientific">Geodermatophilus obscurus (strain ATCC 25078 / DSM 43160 / JCM 3152 / CCUG 61914 / KCC A-0152 / KCTC 9177 / NBRC 13315 / NRRL B-3577 / G-20)</name>
    <dbReference type="NCBI Taxonomy" id="526225"/>
    <lineage>
        <taxon>Bacteria</taxon>
        <taxon>Bacillati</taxon>
        <taxon>Actinomycetota</taxon>
        <taxon>Actinomycetes</taxon>
        <taxon>Geodermatophilales</taxon>
        <taxon>Geodermatophilaceae</taxon>
        <taxon>Geodermatophilus</taxon>
    </lineage>
</organism>
<dbReference type="Gene3D" id="3.40.50.410">
    <property type="entry name" value="von Willebrand factor, type A domain"/>
    <property type="match status" value="1"/>
</dbReference>
<dbReference type="OrthoDB" id="9766126at2"/>
<evidence type="ECO:0000256" key="1">
    <source>
        <dbReference type="SAM" id="MobiDB-lite"/>
    </source>
</evidence>
<feature type="domain" description="VWFA" evidence="2">
    <location>
        <begin position="470"/>
        <end position="652"/>
    </location>
</feature>
<feature type="region of interest" description="Disordered" evidence="1">
    <location>
        <begin position="1"/>
        <end position="20"/>
    </location>
</feature>
<dbReference type="SMART" id="SM00327">
    <property type="entry name" value="VWA"/>
    <property type="match status" value="1"/>
</dbReference>
<dbReference type="STRING" id="526225.Gobs_0933"/>
<dbReference type="HOGENOM" id="CLU_408088_0_0_11"/>
<dbReference type="InterPro" id="IPR002035">
    <property type="entry name" value="VWF_A"/>
</dbReference>
<dbReference type="EMBL" id="CP001867">
    <property type="protein sequence ID" value="ADB73695.1"/>
    <property type="molecule type" value="Genomic_DNA"/>
</dbReference>
<dbReference type="Pfam" id="PF13519">
    <property type="entry name" value="VWA_2"/>
    <property type="match status" value="1"/>
</dbReference>
<dbReference type="AlphaFoldDB" id="D2S952"/>
<sequence length="661" mass="73320">MVRRPGKGYRYGRWRGGPDPLAPPYDLGSAVDEIGDSVLGGSGVREALRELLRRGMDGRRGLDELRRSVRERLRQARNAGRMDGTLQEVRELLDRAVEAERRELFPDPDDMARLAEAELDALPEDTAGAVRALKEYDWRSAEARQAYEQIQDLLRREVLDSSFASMKQALENASEGDVQAVKDMVADLSQLIDAHNRGEDTDEQFREFMEKHGQFFPDDPQSVEDLIDQLARRAAAQERMMAGLSPEQRAELADLMAQTMQDMGLASEMAHLQDALRQARPDLPWGQRGQVPDGEQSLGMGDATSAVAELADLEALSNQLSQGYAGASLADVDEELLERALGRPAVDDLAALRRMERELERQGYLNRSDGKLELSPKAVRRLGATALRRVFAQLDATGRGEHDVADAGAAGELTGSSREWRFGDEQPLDVVRTVKNAVLRTAHEPRAERDRHVRIAVEDFEVVETERRTGAAVALLVDLSYSMALRGTWGAAKSTAMALHSLVTTRFPQDAIQIIGFSSTAQVLRPETLAELSVDTLQGTNLQHGLMLARRFLARHRDAEPVVLVVTDGEPTAHLEDDGTPFFCWPPMPETIARTVAEVERVARSGATMNVFALDPEPGLVHFVHDITQRAGGRVFTPDSERLGEYVVADYLRTRRGRRAR</sequence>
<evidence type="ECO:0000313" key="3">
    <source>
        <dbReference type="EMBL" id="ADB73695.1"/>
    </source>
</evidence>
<accession>D2S952</accession>
<dbReference type="SUPFAM" id="SSF53300">
    <property type="entry name" value="vWA-like"/>
    <property type="match status" value="1"/>
</dbReference>
<dbReference type="CDD" id="cd00198">
    <property type="entry name" value="vWFA"/>
    <property type="match status" value="1"/>
</dbReference>
<dbReference type="RefSeq" id="WP_012947136.1">
    <property type="nucleotide sequence ID" value="NC_013757.1"/>
</dbReference>
<protein>
    <submittedName>
        <fullName evidence="3">von Willebrand factor type A</fullName>
    </submittedName>
</protein>
<evidence type="ECO:0000259" key="2">
    <source>
        <dbReference type="SMART" id="SM00327"/>
    </source>
</evidence>
<evidence type="ECO:0000313" key="4">
    <source>
        <dbReference type="Proteomes" id="UP000001382"/>
    </source>
</evidence>
<reference evidence="4" key="2">
    <citation type="submission" date="2010-01" db="EMBL/GenBank/DDBJ databases">
        <title>The complete genome of Geodermatophilus obscurus DSM 43160.</title>
        <authorList>
            <consortium name="US DOE Joint Genome Institute (JGI-PGF)"/>
            <person name="Lucas S."/>
            <person name="Copeland A."/>
            <person name="Lapidus A."/>
            <person name="Glavina del Rio T."/>
            <person name="Dalin E."/>
            <person name="Tice H."/>
            <person name="Bruce D."/>
            <person name="Goodwin L."/>
            <person name="Pitluck S."/>
            <person name="Kyrpides N."/>
            <person name="Mavromatis K."/>
            <person name="Ivanova N."/>
            <person name="Munk A.C."/>
            <person name="Brettin T."/>
            <person name="Detter J.C."/>
            <person name="Han C."/>
            <person name="Larimer F."/>
            <person name="Land M."/>
            <person name="Hauser L."/>
            <person name="Markowitz V."/>
            <person name="Cheng J.-F."/>
            <person name="Hugenholtz P."/>
            <person name="Woyke T."/>
            <person name="Wu D."/>
            <person name="Jando M."/>
            <person name="Schneider S."/>
            <person name="Klenk H.-P."/>
            <person name="Eisen J.A."/>
        </authorList>
    </citation>
    <scope>NUCLEOTIDE SEQUENCE [LARGE SCALE GENOMIC DNA]</scope>
    <source>
        <strain evidence="4">ATCC 25078 / DSM 43160 / JCM 3152 / KCC A-0152 / KCTC 9177 / NBRC 13315 / NRRL B-3577 / G-20</strain>
    </source>
</reference>
<dbReference type="Proteomes" id="UP000001382">
    <property type="component" value="Chromosome"/>
</dbReference>
<dbReference type="KEGG" id="gob:Gobs_0933"/>
<name>D2S952_GEOOG</name>
<feature type="compositionally biased region" description="Basic residues" evidence="1">
    <location>
        <begin position="1"/>
        <end position="13"/>
    </location>
</feature>
<keyword evidence="4" id="KW-1185">Reference proteome</keyword>
<gene>
    <name evidence="3" type="ordered locus">Gobs_0933</name>
</gene>
<dbReference type="InterPro" id="IPR036465">
    <property type="entry name" value="vWFA_dom_sf"/>
</dbReference>
<proteinExistence type="predicted"/>
<reference evidence="3 4" key="1">
    <citation type="journal article" date="2010" name="Stand. Genomic Sci.">
        <title>Complete genome sequence of Geodermatophilus obscurus type strain (G-20).</title>
        <authorList>
            <person name="Ivanova N."/>
            <person name="Sikorski J."/>
            <person name="Jando M."/>
            <person name="Munk C."/>
            <person name="Lapidus A."/>
            <person name="Glavina Del Rio T."/>
            <person name="Copeland A."/>
            <person name="Tice H."/>
            <person name="Cheng J.-F."/>
            <person name="Lucas S."/>
            <person name="Chen F."/>
            <person name="Nolan M."/>
            <person name="Bruce D."/>
            <person name="Goodwin L."/>
            <person name="Pitluck S."/>
            <person name="Mavromatis K."/>
            <person name="Mikhailova N."/>
            <person name="Pati A."/>
            <person name="Chen A."/>
            <person name="Palaniappan K."/>
            <person name="Land M."/>
            <person name="Hauser L."/>
            <person name="Chang Y.-J."/>
            <person name="Jeffries C.D."/>
            <person name="Meincke L."/>
            <person name="Brettin T."/>
            <person name="Detter J.C."/>
            <person name="Detter J.C."/>
            <person name="Rohde M."/>
            <person name="Goeker M."/>
            <person name="Bristow J."/>
            <person name="Eisen J.A."/>
            <person name="Markowitz V."/>
            <person name="Hugenholtz P."/>
            <person name="Kyrpides N.C."/>
            <person name="Klenk H.-P."/>
        </authorList>
    </citation>
    <scope>NUCLEOTIDE SEQUENCE [LARGE SCALE GENOMIC DNA]</scope>
    <source>
        <strain evidence="4">ATCC 25078 / DSM 43160 / JCM 3152 / KCC A-0152 / KCTC 9177 / NBRC 13315 / NRRL B-3577 / G-20</strain>
    </source>
</reference>
<dbReference type="eggNOG" id="COG4867">
    <property type="taxonomic scope" value="Bacteria"/>
</dbReference>